<dbReference type="InterPro" id="IPR037059">
    <property type="entry name" value="RHD_DNA_bind_dom_sf"/>
</dbReference>
<dbReference type="SUPFAM" id="SSF49417">
    <property type="entry name" value="p53-like transcription factors"/>
    <property type="match status" value="1"/>
</dbReference>
<dbReference type="PANTHER" id="PTHR12533">
    <property type="entry name" value="NFAT"/>
    <property type="match status" value="1"/>
</dbReference>
<dbReference type="Pfam" id="PF00554">
    <property type="entry name" value="RHD_DNA_bind"/>
    <property type="match status" value="1"/>
</dbReference>
<dbReference type="PANTHER" id="PTHR12533:SF10">
    <property type="entry name" value="NUCLEAR FACTOR OF ACTIVATED T-CELLS 5"/>
    <property type="match status" value="1"/>
</dbReference>
<dbReference type="AlphaFoldDB" id="A0A2J8Q3U6"/>
<sequence length="142" mass="15538">TLENQKGTGVKKSPMLCGQYPVKSEGKELKIVVQPETQHRARYLTEGSRGSVKDRTQQGFPTVKLEGHNEPVVLQVFVGNDSGRVKPHGFYQACRVTGRNTTPCKEVDIEGTTVIEVGLDPSNNMTLASASRSARNLKEKLA</sequence>
<dbReference type="FunFam" id="2.60.40.340:FF:000002">
    <property type="entry name" value="Nuclear factor of activated T-cells 5, tonicity-responsive"/>
    <property type="match status" value="1"/>
</dbReference>
<dbReference type="InterPro" id="IPR011539">
    <property type="entry name" value="RHD_DNA_bind_dom"/>
</dbReference>
<dbReference type="GO" id="GO:0003677">
    <property type="term" value="F:DNA binding"/>
    <property type="evidence" value="ECO:0007669"/>
    <property type="project" value="InterPro"/>
</dbReference>
<evidence type="ECO:0000313" key="3">
    <source>
        <dbReference type="Proteomes" id="UP000236370"/>
    </source>
</evidence>
<comment type="caution">
    <text evidence="2">The sequence shown here is derived from an EMBL/GenBank/DDBJ whole genome shotgun (WGS) entry which is preliminary data.</text>
</comment>
<gene>
    <name evidence="2" type="ORF">CK820_G0044571</name>
</gene>
<dbReference type="InterPro" id="IPR008366">
    <property type="entry name" value="NFAT"/>
</dbReference>
<reference evidence="2 3" key="1">
    <citation type="submission" date="2017-12" db="EMBL/GenBank/DDBJ databases">
        <title>High-resolution comparative analysis of great ape genomes.</title>
        <authorList>
            <person name="Pollen A."/>
            <person name="Hastie A."/>
            <person name="Hormozdiari F."/>
            <person name="Dougherty M."/>
            <person name="Liu R."/>
            <person name="Chaisson M."/>
            <person name="Hoppe E."/>
            <person name="Hill C."/>
            <person name="Pang A."/>
            <person name="Hillier L."/>
            <person name="Baker C."/>
            <person name="Armstrong J."/>
            <person name="Shendure J."/>
            <person name="Paten B."/>
            <person name="Wilson R."/>
            <person name="Chao H."/>
            <person name="Schneider V."/>
            <person name="Ventura M."/>
            <person name="Kronenberg Z."/>
            <person name="Murali S."/>
            <person name="Gordon D."/>
            <person name="Cantsilieris S."/>
            <person name="Munson K."/>
            <person name="Nelson B."/>
            <person name="Raja A."/>
            <person name="Underwood J."/>
            <person name="Diekhans M."/>
            <person name="Fiddes I."/>
            <person name="Haussler D."/>
            <person name="Eichler E."/>
        </authorList>
    </citation>
    <scope>NUCLEOTIDE SEQUENCE [LARGE SCALE GENOMIC DNA]</scope>
    <source>
        <strain evidence="2">Yerkes chimp pedigree #C0471</strain>
    </source>
</reference>
<name>A0A2J8Q3U6_PANTR</name>
<dbReference type="GO" id="GO:0003700">
    <property type="term" value="F:DNA-binding transcription factor activity"/>
    <property type="evidence" value="ECO:0007669"/>
    <property type="project" value="InterPro"/>
</dbReference>
<dbReference type="Gene3D" id="2.60.40.340">
    <property type="entry name" value="Rel homology domain (RHD), DNA-binding domain"/>
    <property type="match status" value="1"/>
</dbReference>
<feature type="non-terminal residue" evidence="2">
    <location>
        <position position="1"/>
    </location>
</feature>
<accession>A0A2J8Q3U6</accession>
<dbReference type="InterPro" id="IPR008967">
    <property type="entry name" value="p53-like_TF_DNA-bd_sf"/>
</dbReference>
<evidence type="ECO:0000259" key="1">
    <source>
        <dbReference type="PROSITE" id="PS50254"/>
    </source>
</evidence>
<dbReference type="PROSITE" id="PS50254">
    <property type="entry name" value="REL_2"/>
    <property type="match status" value="1"/>
</dbReference>
<dbReference type="EMBL" id="NBAG03000083">
    <property type="protein sequence ID" value="PNI90948.1"/>
    <property type="molecule type" value="Genomic_DNA"/>
</dbReference>
<proteinExistence type="predicted"/>
<feature type="domain" description="RHD" evidence="1">
    <location>
        <begin position="11"/>
        <end position="98"/>
    </location>
</feature>
<dbReference type="Proteomes" id="UP000236370">
    <property type="component" value="Unassembled WGS sequence"/>
</dbReference>
<protein>
    <submittedName>
        <fullName evidence="2">NFAT5 isoform 12</fullName>
    </submittedName>
</protein>
<evidence type="ECO:0000313" key="2">
    <source>
        <dbReference type="EMBL" id="PNI90948.1"/>
    </source>
</evidence>
<organism evidence="2 3">
    <name type="scientific">Pan troglodytes</name>
    <name type="common">Chimpanzee</name>
    <dbReference type="NCBI Taxonomy" id="9598"/>
    <lineage>
        <taxon>Eukaryota</taxon>
        <taxon>Metazoa</taxon>
        <taxon>Chordata</taxon>
        <taxon>Craniata</taxon>
        <taxon>Vertebrata</taxon>
        <taxon>Euteleostomi</taxon>
        <taxon>Mammalia</taxon>
        <taxon>Eutheria</taxon>
        <taxon>Euarchontoglires</taxon>
        <taxon>Primates</taxon>
        <taxon>Haplorrhini</taxon>
        <taxon>Catarrhini</taxon>
        <taxon>Hominidae</taxon>
        <taxon>Pan</taxon>
    </lineage>
</organism>